<dbReference type="InterPro" id="IPR036714">
    <property type="entry name" value="SDH_sf"/>
</dbReference>
<dbReference type="GO" id="GO:0006099">
    <property type="term" value="P:tricarboxylic acid cycle"/>
    <property type="evidence" value="ECO:0007669"/>
    <property type="project" value="TreeGrafter"/>
</dbReference>
<comment type="subunit">
    <text evidence="4">Interacts with the flavoprotein subunit within the SDH catalytic dimer.</text>
</comment>
<reference evidence="5 6" key="1">
    <citation type="journal article" date="2023" name="Elife">
        <title>Identification of key yeast species and microbe-microbe interactions impacting larval growth of Drosophila in the wild.</title>
        <authorList>
            <person name="Mure A."/>
            <person name="Sugiura Y."/>
            <person name="Maeda R."/>
            <person name="Honda K."/>
            <person name="Sakurai N."/>
            <person name="Takahashi Y."/>
            <person name="Watada M."/>
            <person name="Katoh T."/>
            <person name="Gotoh A."/>
            <person name="Gotoh Y."/>
            <person name="Taniguchi I."/>
            <person name="Nakamura K."/>
            <person name="Hayashi T."/>
            <person name="Katayama T."/>
            <person name="Uemura T."/>
            <person name="Hattori Y."/>
        </authorList>
    </citation>
    <scope>NUCLEOTIDE SEQUENCE [LARGE SCALE GENOMIC DNA]</scope>
    <source>
        <strain evidence="5 6">KH-74</strain>
    </source>
</reference>
<proteinExistence type="inferred from homology"/>
<dbReference type="SUPFAM" id="SSF109910">
    <property type="entry name" value="YgfY-like"/>
    <property type="match status" value="1"/>
</dbReference>
<accession>A0AAV5S283</accession>
<dbReference type="Proteomes" id="UP001377567">
    <property type="component" value="Unassembled WGS sequence"/>
</dbReference>
<dbReference type="GO" id="GO:0005759">
    <property type="term" value="C:mitochondrial matrix"/>
    <property type="evidence" value="ECO:0007669"/>
    <property type="project" value="UniProtKB-SubCell"/>
</dbReference>
<comment type="caution">
    <text evidence="5">The sequence shown here is derived from an EMBL/GenBank/DDBJ whole genome shotgun (WGS) entry which is preliminary data.</text>
</comment>
<keyword evidence="2 4" id="KW-0496">Mitochondrion</keyword>
<dbReference type="Gene3D" id="1.10.150.250">
    <property type="entry name" value="Flavinator of succinate dehydrogenase"/>
    <property type="match status" value="1"/>
</dbReference>
<dbReference type="PANTHER" id="PTHR12469:SF2">
    <property type="entry name" value="SUCCINATE DEHYDROGENASE ASSEMBLY FACTOR 2, MITOCHONDRIAL"/>
    <property type="match status" value="1"/>
</dbReference>
<dbReference type="InterPro" id="IPR028882">
    <property type="entry name" value="SDHAF2"/>
</dbReference>
<comment type="function">
    <text evidence="4">Plays an essential role in the assembly of succinate dehydrogenase (SDH), an enzyme complex (also referred to as respiratory complex II) that is a component of both the tricarboxylic acid (TCA) cycle and the mitochondrial electron transport chain, and which couples the oxidation of succinate to fumarate with the reduction of ubiquinone (coenzyme Q) to ubiquinol. Required for flavinylation (covalent attachment of FAD) of the flavoprotein subunit of the SDH catalytic dimer.</text>
</comment>
<dbReference type="AlphaFoldDB" id="A0AAV5S283"/>
<sequence>MMMRSAFRVPCMLRSGAVRSRVLANQGAAVSLRLYSSNPKGNVLDAELKDIVSRIKIAPNKRTGESMDKMKARLVYQSRKRGILETDLLLSGFAAKYLKHMSRAQLEEYDNLLYELDWDIYYWATKDYEQSPIPDRWRDSEIMRMLQEFTENKEKEIIRMPELDKF</sequence>
<gene>
    <name evidence="5" type="ORF">DAKH74_046000</name>
</gene>
<name>A0AAV5S283_MAUHU</name>
<dbReference type="FunFam" id="1.10.150.250:FF:000002">
    <property type="entry name" value="Succinate dehydrogenase assembly factor 2, mitochondrial"/>
    <property type="match status" value="1"/>
</dbReference>
<comment type="subcellular location">
    <subcellularLocation>
        <location evidence="1 4">Mitochondrion matrix</location>
    </subcellularLocation>
</comment>
<dbReference type="GO" id="GO:0006121">
    <property type="term" value="P:mitochondrial electron transport, succinate to ubiquinone"/>
    <property type="evidence" value="ECO:0007669"/>
    <property type="project" value="UniProtKB-UniRule"/>
</dbReference>
<evidence type="ECO:0000256" key="4">
    <source>
        <dbReference type="HAMAP-Rule" id="MF_03057"/>
    </source>
</evidence>
<evidence type="ECO:0000256" key="3">
    <source>
        <dbReference type="ARBA" id="ARBA00023186"/>
    </source>
</evidence>
<keyword evidence="6" id="KW-1185">Reference proteome</keyword>
<dbReference type="InterPro" id="IPR005631">
    <property type="entry name" value="SDH"/>
</dbReference>
<evidence type="ECO:0000256" key="2">
    <source>
        <dbReference type="ARBA" id="ARBA00023128"/>
    </source>
</evidence>
<dbReference type="HAMAP" id="MF_03057">
    <property type="entry name" value="SDHAF2"/>
    <property type="match status" value="1"/>
</dbReference>
<evidence type="ECO:0000313" key="6">
    <source>
        <dbReference type="Proteomes" id="UP001377567"/>
    </source>
</evidence>
<dbReference type="EMBL" id="BTGD01000018">
    <property type="protein sequence ID" value="GMM57984.1"/>
    <property type="molecule type" value="Genomic_DNA"/>
</dbReference>
<organism evidence="5 6">
    <name type="scientific">Maudiozyma humilis</name>
    <name type="common">Sour dough yeast</name>
    <name type="synonym">Kazachstania humilis</name>
    <dbReference type="NCBI Taxonomy" id="51915"/>
    <lineage>
        <taxon>Eukaryota</taxon>
        <taxon>Fungi</taxon>
        <taxon>Dikarya</taxon>
        <taxon>Ascomycota</taxon>
        <taxon>Saccharomycotina</taxon>
        <taxon>Saccharomycetes</taxon>
        <taxon>Saccharomycetales</taxon>
        <taxon>Saccharomycetaceae</taxon>
        <taxon>Maudiozyma</taxon>
    </lineage>
</organism>
<comment type="similarity">
    <text evidence="4">Belongs to the SDHAF2 family.</text>
</comment>
<dbReference type="GO" id="GO:0034553">
    <property type="term" value="P:mitochondrial respiratory chain complex II assembly"/>
    <property type="evidence" value="ECO:0007669"/>
    <property type="project" value="TreeGrafter"/>
</dbReference>
<dbReference type="PANTHER" id="PTHR12469">
    <property type="entry name" value="PROTEIN EMI5 HOMOLOG, MITOCHONDRIAL"/>
    <property type="match status" value="1"/>
</dbReference>
<keyword evidence="3 4" id="KW-0143">Chaperone</keyword>
<protein>
    <recommendedName>
        <fullName evidence="4">Succinate dehydrogenase assembly factor 2, mitochondrial</fullName>
        <shortName evidence="4">SDH assembly factor 2</shortName>
        <shortName evidence="4">SDHAF2</shortName>
    </recommendedName>
</protein>
<evidence type="ECO:0000256" key="1">
    <source>
        <dbReference type="ARBA" id="ARBA00004305"/>
    </source>
</evidence>
<dbReference type="Pfam" id="PF03937">
    <property type="entry name" value="Sdh5"/>
    <property type="match status" value="1"/>
</dbReference>
<evidence type="ECO:0000313" key="5">
    <source>
        <dbReference type="EMBL" id="GMM57984.1"/>
    </source>
</evidence>